<evidence type="ECO:0000313" key="2">
    <source>
        <dbReference type="Proteomes" id="UP000054217"/>
    </source>
</evidence>
<organism evidence="1 2">
    <name type="scientific">Pisolithus tinctorius Marx 270</name>
    <dbReference type="NCBI Taxonomy" id="870435"/>
    <lineage>
        <taxon>Eukaryota</taxon>
        <taxon>Fungi</taxon>
        <taxon>Dikarya</taxon>
        <taxon>Basidiomycota</taxon>
        <taxon>Agaricomycotina</taxon>
        <taxon>Agaricomycetes</taxon>
        <taxon>Agaricomycetidae</taxon>
        <taxon>Boletales</taxon>
        <taxon>Sclerodermatineae</taxon>
        <taxon>Pisolithaceae</taxon>
        <taxon>Pisolithus</taxon>
    </lineage>
</organism>
<evidence type="ECO:0000313" key="1">
    <source>
        <dbReference type="EMBL" id="KIN98247.1"/>
    </source>
</evidence>
<dbReference type="HOGENOM" id="CLU_107692_0_0_1"/>
<dbReference type="Proteomes" id="UP000054217">
    <property type="component" value="Unassembled WGS sequence"/>
</dbReference>
<proteinExistence type="predicted"/>
<reference evidence="1 2" key="1">
    <citation type="submission" date="2014-04" db="EMBL/GenBank/DDBJ databases">
        <authorList>
            <consortium name="DOE Joint Genome Institute"/>
            <person name="Kuo A."/>
            <person name="Kohler A."/>
            <person name="Costa M.D."/>
            <person name="Nagy L.G."/>
            <person name="Floudas D."/>
            <person name="Copeland A."/>
            <person name="Barry K.W."/>
            <person name="Cichocki N."/>
            <person name="Veneault-Fourrey C."/>
            <person name="LaButti K."/>
            <person name="Lindquist E.A."/>
            <person name="Lipzen A."/>
            <person name="Lundell T."/>
            <person name="Morin E."/>
            <person name="Murat C."/>
            <person name="Sun H."/>
            <person name="Tunlid A."/>
            <person name="Henrissat B."/>
            <person name="Grigoriev I.V."/>
            <person name="Hibbett D.S."/>
            <person name="Martin F."/>
            <person name="Nordberg H.P."/>
            <person name="Cantor M.N."/>
            <person name="Hua S.X."/>
        </authorList>
    </citation>
    <scope>NUCLEOTIDE SEQUENCE [LARGE SCALE GENOMIC DNA]</scope>
    <source>
        <strain evidence="1 2">Marx 270</strain>
    </source>
</reference>
<keyword evidence="2" id="KW-1185">Reference proteome</keyword>
<feature type="non-terminal residue" evidence="1">
    <location>
        <position position="1"/>
    </location>
</feature>
<protein>
    <submittedName>
        <fullName evidence="1">Uncharacterized protein</fullName>
    </submittedName>
</protein>
<reference evidence="2" key="2">
    <citation type="submission" date="2015-01" db="EMBL/GenBank/DDBJ databases">
        <title>Evolutionary Origins and Diversification of the Mycorrhizal Mutualists.</title>
        <authorList>
            <consortium name="DOE Joint Genome Institute"/>
            <consortium name="Mycorrhizal Genomics Consortium"/>
            <person name="Kohler A."/>
            <person name="Kuo A."/>
            <person name="Nagy L.G."/>
            <person name="Floudas D."/>
            <person name="Copeland A."/>
            <person name="Barry K.W."/>
            <person name="Cichocki N."/>
            <person name="Veneault-Fourrey C."/>
            <person name="LaButti K."/>
            <person name="Lindquist E.A."/>
            <person name="Lipzen A."/>
            <person name="Lundell T."/>
            <person name="Morin E."/>
            <person name="Murat C."/>
            <person name="Riley R."/>
            <person name="Ohm R."/>
            <person name="Sun H."/>
            <person name="Tunlid A."/>
            <person name="Henrissat B."/>
            <person name="Grigoriev I.V."/>
            <person name="Hibbett D.S."/>
            <person name="Martin F."/>
        </authorList>
    </citation>
    <scope>NUCLEOTIDE SEQUENCE [LARGE SCALE GENOMIC DNA]</scope>
    <source>
        <strain evidence="2">Marx 270</strain>
    </source>
</reference>
<name>A0A0C3IMT8_PISTI</name>
<sequence>PPSQPLFPLKMSLSSTKQTVVFCPTLELIDSETAFLQPLVVTVSFPGPVPRHLIHSNIPVEISITISKDGGTMSPVVHAEAWDVYHSGSQSVRDSLTPETSIMDLPIPFLPLPHTFDHRNSHQWIGLCKDIERWLVEDVNTSYPQWEWGRDAFWMAFIGSYPMFPDGKWHHWDPDIPLDGQFIRDWLNTDENKMENESGSVTSLEHTLSIVWETFCRHVALFYPFPLISTQ</sequence>
<dbReference type="OrthoDB" id="3169660at2759"/>
<gene>
    <name evidence="1" type="ORF">M404DRAFT_157998</name>
</gene>
<dbReference type="EMBL" id="KN832017">
    <property type="protein sequence ID" value="KIN98247.1"/>
    <property type="molecule type" value="Genomic_DNA"/>
</dbReference>
<dbReference type="AlphaFoldDB" id="A0A0C3IMT8"/>
<dbReference type="InParanoid" id="A0A0C3IMT8"/>
<accession>A0A0C3IMT8</accession>